<evidence type="ECO:0000313" key="1">
    <source>
        <dbReference type="EMBL" id="MBX44598.1"/>
    </source>
</evidence>
<protein>
    <submittedName>
        <fullName evidence="1">Uncharacterized protein</fullName>
    </submittedName>
</protein>
<dbReference type="AlphaFoldDB" id="A0A2P2NQ16"/>
<reference evidence="1" key="1">
    <citation type="submission" date="2018-02" db="EMBL/GenBank/DDBJ databases">
        <title>Rhizophora mucronata_Transcriptome.</title>
        <authorList>
            <person name="Meera S.P."/>
            <person name="Sreeshan A."/>
            <person name="Augustine A."/>
        </authorList>
    </citation>
    <scope>NUCLEOTIDE SEQUENCE</scope>
    <source>
        <tissue evidence="1">Leaf</tissue>
    </source>
</reference>
<accession>A0A2P2NQ16</accession>
<proteinExistence type="predicted"/>
<dbReference type="EMBL" id="GGEC01064114">
    <property type="protein sequence ID" value="MBX44598.1"/>
    <property type="molecule type" value="Transcribed_RNA"/>
</dbReference>
<name>A0A2P2NQ16_RHIMU</name>
<organism evidence="1">
    <name type="scientific">Rhizophora mucronata</name>
    <name type="common">Asiatic mangrove</name>
    <dbReference type="NCBI Taxonomy" id="61149"/>
    <lineage>
        <taxon>Eukaryota</taxon>
        <taxon>Viridiplantae</taxon>
        <taxon>Streptophyta</taxon>
        <taxon>Embryophyta</taxon>
        <taxon>Tracheophyta</taxon>
        <taxon>Spermatophyta</taxon>
        <taxon>Magnoliopsida</taxon>
        <taxon>eudicotyledons</taxon>
        <taxon>Gunneridae</taxon>
        <taxon>Pentapetalae</taxon>
        <taxon>rosids</taxon>
        <taxon>fabids</taxon>
        <taxon>Malpighiales</taxon>
        <taxon>Rhizophoraceae</taxon>
        <taxon>Rhizophora</taxon>
    </lineage>
</organism>
<sequence>MLNSILLPLKDNLDSP</sequence>